<dbReference type="Proteomes" id="UP000006352">
    <property type="component" value="Unassembled WGS sequence"/>
</dbReference>
<dbReference type="InterPro" id="IPR003165">
    <property type="entry name" value="Piwi"/>
</dbReference>
<evidence type="ECO:0000259" key="3">
    <source>
        <dbReference type="PROSITE" id="PS50822"/>
    </source>
</evidence>
<dbReference type="FunCoup" id="J4HTX2">
    <property type="interactions" value="209"/>
</dbReference>
<dbReference type="SMART" id="SM01163">
    <property type="entry name" value="DUF1785"/>
    <property type="match status" value="1"/>
</dbReference>
<protein>
    <recommendedName>
        <fullName evidence="6">Piwi domain-containing protein</fullName>
    </recommendedName>
</protein>
<dbReference type="Pfam" id="PF16486">
    <property type="entry name" value="ArgoN"/>
    <property type="match status" value="1"/>
</dbReference>
<dbReference type="InterPro" id="IPR036085">
    <property type="entry name" value="PAZ_dom_sf"/>
</dbReference>
<dbReference type="Pfam" id="PF02171">
    <property type="entry name" value="Piwi"/>
    <property type="match status" value="1"/>
</dbReference>
<proteinExistence type="predicted"/>
<accession>J4HTX2</accession>
<dbReference type="PROSITE" id="PS50821">
    <property type="entry name" value="PAZ"/>
    <property type="match status" value="1"/>
</dbReference>
<dbReference type="Pfam" id="PF16488">
    <property type="entry name" value="ArgoL2"/>
    <property type="match status" value="1"/>
</dbReference>
<dbReference type="InterPro" id="IPR012337">
    <property type="entry name" value="RNaseH-like_sf"/>
</dbReference>
<dbReference type="InterPro" id="IPR036397">
    <property type="entry name" value="RNaseH_sf"/>
</dbReference>
<dbReference type="InParanoid" id="J4HTX2"/>
<dbReference type="InterPro" id="IPR032473">
    <property type="entry name" value="Argonaute_Mid_dom"/>
</dbReference>
<dbReference type="OrthoDB" id="10252740at2759"/>
<name>J4HTX2_9APHY</name>
<evidence type="ECO:0008006" key="6">
    <source>
        <dbReference type="Google" id="ProtNLM"/>
    </source>
</evidence>
<dbReference type="Pfam" id="PF16487">
    <property type="entry name" value="ArgoMid"/>
    <property type="match status" value="1"/>
</dbReference>
<dbReference type="SUPFAM" id="SSF53098">
    <property type="entry name" value="Ribonuclease H-like"/>
    <property type="match status" value="1"/>
</dbReference>
<dbReference type="Pfam" id="PF02170">
    <property type="entry name" value="PAZ"/>
    <property type="match status" value="1"/>
</dbReference>
<dbReference type="SMART" id="SM00950">
    <property type="entry name" value="Piwi"/>
    <property type="match status" value="1"/>
</dbReference>
<evidence type="ECO:0000259" key="2">
    <source>
        <dbReference type="PROSITE" id="PS50821"/>
    </source>
</evidence>
<dbReference type="Pfam" id="PF08699">
    <property type="entry name" value="ArgoL1"/>
    <property type="match status" value="1"/>
</dbReference>
<evidence type="ECO:0000313" key="5">
    <source>
        <dbReference type="Proteomes" id="UP000006352"/>
    </source>
</evidence>
<dbReference type="Gene3D" id="2.170.260.10">
    <property type="entry name" value="paz domain"/>
    <property type="match status" value="1"/>
</dbReference>
<feature type="domain" description="PAZ" evidence="2">
    <location>
        <begin position="267"/>
        <end position="362"/>
    </location>
</feature>
<organism evidence="4 5">
    <name type="scientific">Fibroporia radiculosa</name>
    <dbReference type="NCBI Taxonomy" id="599839"/>
    <lineage>
        <taxon>Eukaryota</taxon>
        <taxon>Fungi</taxon>
        <taxon>Dikarya</taxon>
        <taxon>Basidiomycota</taxon>
        <taxon>Agaricomycotina</taxon>
        <taxon>Agaricomycetes</taxon>
        <taxon>Polyporales</taxon>
        <taxon>Fibroporiaceae</taxon>
        <taxon>Fibroporia</taxon>
    </lineage>
</organism>
<evidence type="ECO:0000313" key="4">
    <source>
        <dbReference type="EMBL" id="CCL99782.1"/>
    </source>
</evidence>
<feature type="domain" description="Piwi" evidence="3">
    <location>
        <begin position="539"/>
        <end position="784"/>
    </location>
</feature>
<dbReference type="RefSeq" id="XP_012179065.1">
    <property type="nucleotide sequence ID" value="XM_012323675.1"/>
</dbReference>
<feature type="region of interest" description="Disordered" evidence="1">
    <location>
        <begin position="1"/>
        <end position="30"/>
    </location>
</feature>
<keyword evidence="5" id="KW-1185">Reference proteome</keyword>
<dbReference type="Gene3D" id="3.40.50.2300">
    <property type="match status" value="1"/>
</dbReference>
<dbReference type="SUPFAM" id="SSF101690">
    <property type="entry name" value="PAZ domain"/>
    <property type="match status" value="1"/>
</dbReference>
<dbReference type="STRING" id="599839.J4HTX2"/>
<reference evidence="4 5" key="1">
    <citation type="journal article" date="2012" name="Appl. Environ. Microbiol.">
        <title>Short-read sequencing for genomic analysis of the brown rot fungus Fibroporia radiculosa.</title>
        <authorList>
            <person name="Tang J.D."/>
            <person name="Perkins A.D."/>
            <person name="Sonstegard T.S."/>
            <person name="Schroeder S.G."/>
            <person name="Burgess S.C."/>
            <person name="Diehl S.V."/>
        </authorList>
    </citation>
    <scope>NUCLEOTIDE SEQUENCE [LARGE SCALE GENOMIC DNA]</scope>
    <source>
        <strain evidence="4 5">TFFH 294</strain>
    </source>
</reference>
<dbReference type="GeneID" id="24094693"/>
<evidence type="ECO:0000256" key="1">
    <source>
        <dbReference type="SAM" id="MobiDB-lite"/>
    </source>
</evidence>
<dbReference type="GO" id="GO:0003723">
    <property type="term" value="F:RNA binding"/>
    <property type="evidence" value="ECO:0007669"/>
    <property type="project" value="InterPro"/>
</dbReference>
<dbReference type="InterPro" id="IPR014811">
    <property type="entry name" value="ArgoL1"/>
</dbReference>
<dbReference type="AlphaFoldDB" id="J4HTX2"/>
<gene>
    <name evidence="4" type="ORF">FIBRA_01804</name>
</gene>
<dbReference type="CDD" id="cd02846">
    <property type="entry name" value="PAZ_argonaute_like"/>
    <property type="match status" value="1"/>
</dbReference>
<dbReference type="HOGENOM" id="CLU_004544_4_3_1"/>
<sequence length="784" mass="88007">MLPRGNPSTARRGRGGPPSRDGGFASRGSAVTVDLPSTNAHVSTIGVKRTGFGTAVIYPDEEILPTRRNMELIDHLQQVVAPQIFTPRAVYDGRKNMFAMRELPFGESQRQEFDVPIDDPAPAGVTALKGRGPKIYKIHLTWITQINFENLARFLEGKQSHDHNVQTAITALDIAMRQEHYLKYSFNVRSFFTDRETKDIGGGIILWRGYFQSIRPAIGKILINMDINTGTIYQDGHLIDLCLAFLGKEDPNFLAPERGFQARDRIRLQHFLSGIQVLKMIPGQEVQQVQNEPWIVRKLTSTGANMCTFTMREGGTTTVAQHFQQMYNYRLQFPDVICVEVNSARNRRNSTQIPLELCEVPKGQIMRKQVPPEKTKAVLDFATKEPRERLRSIVNGLGVLAYGQSEYVRQFGIFVAPDVRPLSIQARVLQPPTLKYGAGSRQPTIKPQDGAWDMIDKKFWKPAKIDQWVVVIYELQKDFTEAHAGEIIKRLRSACQKVGMTVGKKGPFVSWENGQGCIGEQLKAAGRACRQRFGAFPSLVVVILPENGEDIYTAVKHFGDIAVGVATQCMKASKCKGAKDQYFANVSLKLNVKLGGINMIPKPYSVPILSDPHNPTIIMGADVARHAPGASRPSYAALVANVDSNAARYIADCRVQNSRLECIEDLEKMSEHMLKRYMEYREKCEKKPKGAPKRIIFYRDGVSEGQFKKVLEWELPLLKNACANLKINPTITIIVVGKRHHVRLFPQHLRDVDRRSGNCPAGTVVDREVTHPLELDWYLLSHAG</sequence>
<dbReference type="EMBL" id="HE796951">
    <property type="protein sequence ID" value="CCL99782.1"/>
    <property type="molecule type" value="Genomic_DNA"/>
</dbReference>
<dbReference type="InterPro" id="IPR032474">
    <property type="entry name" value="Argonaute_N"/>
</dbReference>
<dbReference type="InterPro" id="IPR003100">
    <property type="entry name" value="PAZ_dom"/>
</dbReference>
<dbReference type="Gene3D" id="3.30.420.10">
    <property type="entry name" value="Ribonuclease H-like superfamily/Ribonuclease H"/>
    <property type="match status" value="1"/>
</dbReference>
<dbReference type="InterPro" id="IPR032472">
    <property type="entry name" value="ArgoL2"/>
</dbReference>
<dbReference type="PANTHER" id="PTHR22891">
    <property type="entry name" value="EUKARYOTIC TRANSLATION INITIATION FACTOR 2C"/>
    <property type="match status" value="1"/>
</dbReference>
<dbReference type="PROSITE" id="PS50822">
    <property type="entry name" value="PIWI"/>
    <property type="match status" value="1"/>
</dbReference>